<name>A0A6C0DZY0_9ZZZZ</name>
<dbReference type="InterPro" id="IPR036770">
    <property type="entry name" value="Ankyrin_rpt-contain_sf"/>
</dbReference>
<dbReference type="PROSITE" id="PS50297">
    <property type="entry name" value="ANK_REP_REGION"/>
    <property type="match status" value="1"/>
</dbReference>
<proteinExistence type="predicted"/>
<dbReference type="SMART" id="SM00248">
    <property type="entry name" value="ANK"/>
    <property type="match status" value="2"/>
</dbReference>
<dbReference type="Pfam" id="PF12796">
    <property type="entry name" value="Ank_2"/>
    <property type="match status" value="1"/>
</dbReference>
<dbReference type="EMBL" id="MN739698">
    <property type="protein sequence ID" value="QHT21910.1"/>
    <property type="molecule type" value="Genomic_DNA"/>
</dbReference>
<accession>A0A6C0DZY0</accession>
<dbReference type="PROSITE" id="PS50088">
    <property type="entry name" value="ANK_REPEAT"/>
    <property type="match status" value="1"/>
</dbReference>
<dbReference type="Gene3D" id="1.25.40.20">
    <property type="entry name" value="Ankyrin repeat-containing domain"/>
    <property type="match status" value="1"/>
</dbReference>
<reference evidence="1" key="1">
    <citation type="journal article" date="2020" name="Nature">
        <title>Giant virus diversity and host interactions through global metagenomics.</title>
        <authorList>
            <person name="Schulz F."/>
            <person name="Roux S."/>
            <person name="Paez-Espino D."/>
            <person name="Jungbluth S."/>
            <person name="Walsh D.A."/>
            <person name="Denef V.J."/>
            <person name="McMahon K.D."/>
            <person name="Konstantinidis K.T."/>
            <person name="Eloe-Fadrosh E.A."/>
            <person name="Kyrpides N.C."/>
            <person name="Woyke T."/>
        </authorList>
    </citation>
    <scope>NUCLEOTIDE SEQUENCE</scope>
    <source>
        <strain evidence="1">GVMAG-M-3300023179-103</strain>
    </source>
</reference>
<dbReference type="InterPro" id="IPR002110">
    <property type="entry name" value="Ankyrin_rpt"/>
</dbReference>
<dbReference type="PANTHER" id="PTHR24121">
    <property type="entry name" value="NO MECHANORECEPTOR POTENTIAL C, ISOFORM D-RELATED"/>
    <property type="match status" value="1"/>
</dbReference>
<dbReference type="SUPFAM" id="SSF48403">
    <property type="entry name" value="Ankyrin repeat"/>
    <property type="match status" value="1"/>
</dbReference>
<protein>
    <submittedName>
        <fullName evidence="1">Uncharacterized protein</fullName>
    </submittedName>
</protein>
<organism evidence="1">
    <name type="scientific">viral metagenome</name>
    <dbReference type="NCBI Taxonomy" id="1070528"/>
    <lineage>
        <taxon>unclassified sequences</taxon>
        <taxon>metagenomes</taxon>
        <taxon>organismal metagenomes</taxon>
    </lineage>
</organism>
<dbReference type="PANTHER" id="PTHR24121:SF23">
    <property type="entry name" value="NO MECHANORECEPTOR POTENTIAL C, ISOFORM H"/>
    <property type="match status" value="1"/>
</dbReference>
<sequence>MNRPYVPPPPRTFIIQPPTKDMDNKDNMEQDRKDLVFKSISDGNYIQILAKLSETKSVPNIVNTDGDTILHAILKNKNLSNDSAYNLIKQLVTKGAPTGLRNKQGITPLQLASKNGNLKVVKLLIDKKENTEKQDKAGKTALLYAIQPDNVVCEKVFKKYKEPISVDVEKLMKIFEAYNEDSEIKKTYEEIFNLMEKYCFGKDNMKRKAELDKIKKSIETDRINEEECKKIMECDTEIIIEDEKKKSETPTEKCIIEMFEKKFKMKDYDHSNMDRVIAELKGHLESQHSNLIKMVNFFSYAYGYANLFVKVKKWSGSYEEVKSSLKQTLTNKKTFTNFILDNNEHKFNQTEEPIPDSYEVASMIYGFQGYFTRHSRFTIHSGGGKKNKYYDFANANKKYKASGGKEGDIGYAHILFEYDAIMKDRFYYIEHNQKIINYYLKHYDTSVKSDQNIMNSCYVIGTMVINFYLIYNEFKKIYEIMNKKYTEIAEKIKKEKKHWDEYVAVYDKIKKNEFTKKNEVDLGDIIYTQPNAKNCKFQKKSKDKSSTDKPVHTLDILYRFDQGKLSNVPEKLEQSVSKIFDNLKRLLKQNNKTIEYYNELKGRKYVKEVLSITERIKCELLEVETPLFNDNMDSILFMESNLKYTKEAKKNIDNSDKFKNSLFELCKSWAEKDYSVSKTAEKKLPPETTNKNKYDKYERVRILLNDIWFDDTKIIKDKCQIIPEDNFDFKLKDTIQKEDLKLKDFYTNENPEEYEKIGESFVSTWDFITAIEKNISYEITPQCDDKHNILNVSFKSDNFVLYYYRCKLIYDFKDKEKTNSQRNKIDEIFVSTMLNHISFKYEEKEREREEKSMSGDVRTKLQFEDTINDDSIIKTVNKALGYLAYDKKSNVNAKDIYQSVKVRRNIATDYDDFKKQFLKGNGLNEADLKTDENQAKLIVEMMAYKGRAYKEIYLVTEDFECIYKDSNWEYSQYLPEGFNELTVLCFLKNKSSNTNKNVNSEKDKLVNPTVRAPPNKLADDTDDGINTDADTFFSDESDSTRIIDSSIGSSDSSIDPLCEAELNKDPTKEERIKRVIEYARSLGFQKELYKWLNTSPAVPAVPLAQPAPGGAGAGAGSSVAASVDAVPVSAEEVKDDKEDKMDMWYYPYERAPLFQDVKSIFELIQYNTELVNKVFDYKQSVEDKDDADGKMIPGIYRQITRKIELAKNSTGLYLYERELNKILYYITNLETLKEILEKLYILKTADGEPENFELGDISGIIGGNEEKLKKIIEDLKKELNYTWTDDDKVDTSNVKVVTQIEKTNESLVRLGRNIGTLQTDLGSIMRLFSDGVAAANPAKQIIHTALFTDIKTIMTKIQEHSDELTGMLAVLELKRQGVLSASAPAPALASASASALAPASALSSAAKSFVPGSASPPPLKIST</sequence>
<evidence type="ECO:0000313" key="1">
    <source>
        <dbReference type="EMBL" id="QHT21910.1"/>
    </source>
</evidence>